<dbReference type="PANTHER" id="PTHR19315">
    <property type="entry name" value="ER MEMBRANE PROTEIN COMPLEX SUBUNIT 4"/>
    <property type="match status" value="1"/>
</dbReference>
<sequence>MLQGRKIVVGSVDSSIRRLVGRDDFGMDRLPRFVCMRNDEAEQWKGAAVAKTSINARPDGATNSNPAIDKQSTTCTVQTPDRPSYRKHQPYHQQDSRHDTHSNALNISKHDQRIANNLFSPFHLIMATPTTHVPTWVAQLRSPPPAKSKVPGIPDPVGFSPSSPSGSKKPSKDSKVQPRKPPSADEMETLKVKKAWEIALAPVKALPMTGIMMYMSGNSLQIFSIMMVFMAFKNPIVGLMATNQAFEKFHSEKNAAQILQIKLVYVVMQLIALAVGIWKVNSMGLLPTTRSDWLMWESLRESVDKSIPAL</sequence>
<comment type="similarity">
    <text evidence="2">Belongs to the EMC4 family.</text>
</comment>
<feature type="transmembrane region" description="Helical" evidence="9">
    <location>
        <begin position="222"/>
        <end position="242"/>
    </location>
</feature>
<comment type="caution">
    <text evidence="10">The sequence shown here is derived from an EMBL/GenBank/DDBJ whole genome shotgun (WGS) entry which is preliminary data.</text>
</comment>
<feature type="region of interest" description="Disordered" evidence="8">
    <location>
        <begin position="141"/>
        <end position="186"/>
    </location>
</feature>
<dbReference type="AlphaFoldDB" id="A0A9P7NCZ7"/>
<keyword evidence="6 9" id="KW-1133">Transmembrane helix</keyword>
<protein>
    <recommendedName>
        <fullName evidence="3">ER membrane protein complex subunit 4</fullName>
    </recommendedName>
</protein>
<keyword evidence="5" id="KW-0256">Endoplasmic reticulum</keyword>
<dbReference type="InterPro" id="IPR009445">
    <property type="entry name" value="TMEM85/Emc4"/>
</dbReference>
<name>A0A9P7NCZ7_9HYPO</name>
<dbReference type="GO" id="GO:0005789">
    <property type="term" value="C:endoplasmic reticulum membrane"/>
    <property type="evidence" value="ECO:0007669"/>
    <property type="project" value="UniProtKB-SubCell"/>
</dbReference>
<organism evidence="10 11">
    <name type="scientific">Claviceps pusilla</name>
    <dbReference type="NCBI Taxonomy" id="123648"/>
    <lineage>
        <taxon>Eukaryota</taxon>
        <taxon>Fungi</taxon>
        <taxon>Dikarya</taxon>
        <taxon>Ascomycota</taxon>
        <taxon>Pezizomycotina</taxon>
        <taxon>Sordariomycetes</taxon>
        <taxon>Hypocreomycetidae</taxon>
        <taxon>Hypocreales</taxon>
        <taxon>Clavicipitaceae</taxon>
        <taxon>Claviceps</taxon>
    </lineage>
</organism>
<evidence type="ECO:0000256" key="9">
    <source>
        <dbReference type="SAM" id="Phobius"/>
    </source>
</evidence>
<keyword evidence="7 9" id="KW-0472">Membrane</keyword>
<feature type="compositionally biased region" description="Polar residues" evidence="8">
    <location>
        <begin position="61"/>
        <end position="81"/>
    </location>
</feature>
<dbReference type="Proteomes" id="UP000748025">
    <property type="component" value="Unassembled WGS sequence"/>
</dbReference>
<evidence type="ECO:0000256" key="3">
    <source>
        <dbReference type="ARBA" id="ARBA00020820"/>
    </source>
</evidence>
<feature type="compositionally biased region" description="Low complexity" evidence="8">
    <location>
        <begin position="155"/>
        <end position="168"/>
    </location>
</feature>
<evidence type="ECO:0000256" key="4">
    <source>
        <dbReference type="ARBA" id="ARBA00022692"/>
    </source>
</evidence>
<reference evidence="10" key="1">
    <citation type="journal article" date="2020" name="bioRxiv">
        <title>Whole genome comparisons of ergot fungi reveals the divergence and evolution of species within the genus Claviceps are the result of varying mechanisms driving genome evolution and host range expansion.</title>
        <authorList>
            <person name="Wyka S.A."/>
            <person name="Mondo S.J."/>
            <person name="Liu M."/>
            <person name="Dettman J."/>
            <person name="Nalam V."/>
            <person name="Broders K.D."/>
        </authorList>
    </citation>
    <scope>NUCLEOTIDE SEQUENCE</scope>
    <source>
        <strain evidence="10">CCC 602</strain>
    </source>
</reference>
<feature type="region of interest" description="Disordered" evidence="8">
    <location>
        <begin position="56"/>
        <end position="100"/>
    </location>
</feature>
<gene>
    <name evidence="10" type="ORF">E4U43_007199</name>
</gene>
<comment type="subcellular location">
    <subcellularLocation>
        <location evidence="1">Endoplasmic reticulum membrane</location>
        <topology evidence="1">Multi-pass membrane protein</topology>
    </subcellularLocation>
</comment>
<dbReference type="OrthoDB" id="369569at2759"/>
<proteinExistence type="inferred from homology"/>
<evidence type="ECO:0000256" key="5">
    <source>
        <dbReference type="ARBA" id="ARBA00022824"/>
    </source>
</evidence>
<evidence type="ECO:0000313" key="11">
    <source>
        <dbReference type="Proteomes" id="UP000748025"/>
    </source>
</evidence>
<evidence type="ECO:0000256" key="1">
    <source>
        <dbReference type="ARBA" id="ARBA00004477"/>
    </source>
</evidence>
<keyword evidence="11" id="KW-1185">Reference proteome</keyword>
<keyword evidence="4 9" id="KW-0812">Transmembrane</keyword>
<evidence type="ECO:0000256" key="6">
    <source>
        <dbReference type="ARBA" id="ARBA00022989"/>
    </source>
</evidence>
<dbReference type="EMBL" id="SRPW01000569">
    <property type="protein sequence ID" value="KAG6013608.1"/>
    <property type="molecule type" value="Genomic_DNA"/>
</dbReference>
<accession>A0A9P7NCZ7</accession>
<feature type="transmembrane region" description="Helical" evidence="9">
    <location>
        <begin position="263"/>
        <end position="280"/>
    </location>
</feature>
<dbReference type="Pfam" id="PF06417">
    <property type="entry name" value="EMC4"/>
    <property type="match status" value="1"/>
</dbReference>
<evidence type="ECO:0000256" key="8">
    <source>
        <dbReference type="SAM" id="MobiDB-lite"/>
    </source>
</evidence>
<evidence type="ECO:0000256" key="7">
    <source>
        <dbReference type="ARBA" id="ARBA00023136"/>
    </source>
</evidence>
<evidence type="ECO:0000313" key="10">
    <source>
        <dbReference type="EMBL" id="KAG6013608.1"/>
    </source>
</evidence>
<evidence type="ECO:0000256" key="2">
    <source>
        <dbReference type="ARBA" id="ARBA00007715"/>
    </source>
</evidence>